<dbReference type="AlphaFoldDB" id="A0AAJ0MKR1"/>
<keyword evidence="1" id="KW-0812">Transmembrane</keyword>
<evidence type="ECO:0000313" key="2">
    <source>
        <dbReference type="EMBL" id="KAK3363843.1"/>
    </source>
</evidence>
<evidence type="ECO:0000313" key="3">
    <source>
        <dbReference type="Proteomes" id="UP001275084"/>
    </source>
</evidence>
<gene>
    <name evidence="2" type="ORF">B0T25DRAFT_576327</name>
</gene>
<feature type="transmembrane region" description="Helical" evidence="1">
    <location>
        <begin position="71"/>
        <end position="90"/>
    </location>
</feature>
<keyword evidence="1" id="KW-0472">Membrane</keyword>
<evidence type="ECO:0000256" key="1">
    <source>
        <dbReference type="SAM" id="Phobius"/>
    </source>
</evidence>
<name>A0AAJ0MKR1_9PEZI</name>
<proteinExistence type="predicted"/>
<dbReference type="EMBL" id="JAUIQD010000001">
    <property type="protein sequence ID" value="KAK3363843.1"/>
    <property type="molecule type" value="Genomic_DNA"/>
</dbReference>
<keyword evidence="3" id="KW-1185">Reference proteome</keyword>
<reference evidence="2" key="2">
    <citation type="submission" date="2023-06" db="EMBL/GenBank/DDBJ databases">
        <authorList>
            <consortium name="Lawrence Berkeley National Laboratory"/>
            <person name="Haridas S."/>
            <person name="Hensen N."/>
            <person name="Bonometti L."/>
            <person name="Westerberg I."/>
            <person name="Brannstrom I.O."/>
            <person name="Guillou S."/>
            <person name="Cros-Aarteil S."/>
            <person name="Calhoun S."/>
            <person name="Kuo A."/>
            <person name="Mondo S."/>
            <person name="Pangilinan J."/>
            <person name="Riley R."/>
            <person name="Labutti K."/>
            <person name="Andreopoulos B."/>
            <person name="Lipzen A."/>
            <person name="Chen C."/>
            <person name="Yanf M."/>
            <person name="Daum C."/>
            <person name="Ng V."/>
            <person name="Clum A."/>
            <person name="Steindorff A."/>
            <person name="Ohm R."/>
            <person name="Martin F."/>
            <person name="Silar P."/>
            <person name="Natvig D."/>
            <person name="Lalanne C."/>
            <person name="Gautier V."/>
            <person name="Ament-Velasquez S.L."/>
            <person name="Kruys A."/>
            <person name="Hutchinson M.I."/>
            <person name="Powell A.J."/>
            <person name="Barry K."/>
            <person name="Miller A.N."/>
            <person name="Grigoriev I.V."/>
            <person name="Debuchy R."/>
            <person name="Gladieux P."/>
            <person name="Thoren M.H."/>
            <person name="Johannesson H."/>
        </authorList>
    </citation>
    <scope>NUCLEOTIDE SEQUENCE</scope>
    <source>
        <strain evidence="2">CBS 955.72</strain>
    </source>
</reference>
<organism evidence="2 3">
    <name type="scientific">Lasiosphaeria hispida</name>
    <dbReference type="NCBI Taxonomy" id="260671"/>
    <lineage>
        <taxon>Eukaryota</taxon>
        <taxon>Fungi</taxon>
        <taxon>Dikarya</taxon>
        <taxon>Ascomycota</taxon>
        <taxon>Pezizomycotina</taxon>
        <taxon>Sordariomycetes</taxon>
        <taxon>Sordariomycetidae</taxon>
        <taxon>Sordariales</taxon>
        <taxon>Lasiosphaeriaceae</taxon>
        <taxon>Lasiosphaeria</taxon>
    </lineage>
</organism>
<sequence length="114" mass="12665">MVNNTFKHVLKYKHPAAPFDLVLKGNDVKTKLRLPQGLDARGSANLITTVMAGHIKAHEAFYKAERRMKTCLGLAGLGIAGLGLTCWVLGDRERMQSIRATFGMPMQREERDLA</sequence>
<accession>A0AAJ0MKR1</accession>
<keyword evidence="1" id="KW-1133">Transmembrane helix</keyword>
<dbReference type="Proteomes" id="UP001275084">
    <property type="component" value="Unassembled WGS sequence"/>
</dbReference>
<comment type="caution">
    <text evidence="2">The sequence shown here is derived from an EMBL/GenBank/DDBJ whole genome shotgun (WGS) entry which is preliminary data.</text>
</comment>
<protein>
    <submittedName>
        <fullName evidence="2">Uncharacterized protein</fullName>
    </submittedName>
</protein>
<reference evidence="2" key="1">
    <citation type="journal article" date="2023" name="Mol. Phylogenet. Evol.">
        <title>Genome-scale phylogeny and comparative genomics of the fungal order Sordariales.</title>
        <authorList>
            <person name="Hensen N."/>
            <person name="Bonometti L."/>
            <person name="Westerberg I."/>
            <person name="Brannstrom I.O."/>
            <person name="Guillou S."/>
            <person name="Cros-Aarteil S."/>
            <person name="Calhoun S."/>
            <person name="Haridas S."/>
            <person name="Kuo A."/>
            <person name="Mondo S."/>
            <person name="Pangilinan J."/>
            <person name="Riley R."/>
            <person name="LaButti K."/>
            <person name="Andreopoulos B."/>
            <person name="Lipzen A."/>
            <person name="Chen C."/>
            <person name="Yan M."/>
            <person name="Daum C."/>
            <person name="Ng V."/>
            <person name="Clum A."/>
            <person name="Steindorff A."/>
            <person name="Ohm R.A."/>
            <person name="Martin F."/>
            <person name="Silar P."/>
            <person name="Natvig D.O."/>
            <person name="Lalanne C."/>
            <person name="Gautier V."/>
            <person name="Ament-Velasquez S.L."/>
            <person name="Kruys A."/>
            <person name="Hutchinson M.I."/>
            <person name="Powell A.J."/>
            <person name="Barry K."/>
            <person name="Miller A.N."/>
            <person name="Grigoriev I.V."/>
            <person name="Debuchy R."/>
            <person name="Gladieux P."/>
            <person name="Hiltunen Thoren M."/>
            <person name="Johannesson H."/>
        </authorList>
    </citation>
    <scope>NUCLEOTIDE SEQUENCE</scope>
    <source>
        <strain evidence="2">CBS 955.72</strain>
    </source>
</reference>